<dbReference type="PANTHER" id="PTHR45947">
    <property type="entry name" value="SULFOQUINOVOSYL TRANSFERASE SQD2"/>
    <property type="match status" value="1"/>
</dbReference>
<gene>
    <name evidence="3" type="ORF">DFP95_102495</name>
</gene>
<accession>A0A3D9ITF7</accession>
<dbReference type="PANTHER" id="PTHR45947:SF3">
    <property type="entry name" value="SULFOQUINOVOSYL TRANSFERASE SQD2"/>
    <property type="match status" value="1"/>
</dbReference>
<dbReference type="Proteomes" id="UP000256869">
    <property type="component" value="Unassembled WGS sequence"/>
</dbReference>
<feature type="domain" description="Glycosyltransferase subfamily 4-like N-terminal" evidence="2">
    <location>
        <begin position="40"/>
        <end position="216"/>
    </location>
</feature>
<protein>
    <submittedName>
        <fullName evidence="3">Glycosyltransferase involved in cell wall biosynthesis</fullName>
    </submittedName>
</protein>
<comment type="caution">
    <text evidence="3">The sequence shown here is derived from an EMBL/GenBank/DDBJ whole genome shotgun (WGS) entry which is preliminary data.</text>
</comment>
<evidence type="ECO:0000313" key="3">
    <source>
        <dbReference type="EMBL" id="RED65073.1"/>
    </source>
</evidence>
<dbReference type="InterPro" id="IPR050194">
    <property type="entry name" value="Glycosyltransferase_grp1"/>
</dbReference>
<evidence type="ECO:0000259" key="1">
    <source>
        <dbReference type="Pfam" id="PF00534"/>
    </source>
</evidence>
<dbReference type="EMBL" id="QRDY01000002">
    <property type="protein sequence ID" value="RED65073.1"/>
    <property type="molecule type" value="Genomic_DNA"/>
</dbReference>
<reference evidence="3 4" key="1">
    <citation type="submission" date="2018-07" db="EMBL/GenBank/DDBJ databases">
        <title>Genomic Encyclopedia of Type Strains, Phase III (KMG-III): the genomes of soil and plant-associated and newly described type strains.</title>
        <authorList>
            <person name="Whitman W."/>
        </authorList>
    </citation>
    <scope>NUCLEOTIDE SEQUENCE [LARGE SCALE GENOMIC DNA]</scope>
    <source>
        <strain evidence="3 4">CECT 8236</strain>
    </source>
</reference>
<dbReference type="SUPFAM" id="SSF53756">
    <property type="entry name" value="UDP-Glycosyltransferase/glycogen phosphorylase"/>
    <property type="match status" value="1"/>
</dbReference>
<dbReference type="Pfam" id="PF13439">
    <property type="entry name" value="Glyco_transf_4"/>
    <property type="match status" value="1"/>
</dbReference>
<dbReference type="GO" id="GO:0016757">
    <property type="term" value="F:glycosyltransferase activity"/>
    <property type="evidence" value="ECO:0007669"/>
    <property type="project" value="InterPro"/>
</dbReference>
<evidence type="ECO:0000259" key="2">
    <source>
        <dbReference type="Pfam" id="PF13439"/>
    </source>
</evidence>
<dbReference type="AlphaFoldDB" id="A0A3D9ITF7"/>
<keyword evidence="4" id="KW-1185">Reference proteome</keyword>
<dbReference type="InterPro" id="IPR001296">
    <property type="entry name" value="Glyco_trans_1"/>
</dbReference>
<proteinExistence type="predicted"/>
<dbReference type="InterPro" id="IPR028098">
    <property type="entry name" value="Glyco_trans_4-like_N"/>
</dbReference>
<name>A0A3D9ITF7_9BACL</name>
<evidence type="ECO:0000313" key="4">
    <source>
        <dbReference type="Proteomes" id="UP000256869"/>
    </source>
</evidence>
<keyword evidence="3" id="KW-0808">Transferase</keyword>
<organism evidence="3 4">
    <name type="scientific">Cohnella lupini</name>
    <dbReference type="NCBI Taxonomy" id="1294267"/>
    <lineage>
        <taxon>Bacteria</taxon>
        <taxon>Bacillati</taxon>
        <taxon>Bacillota</taxon>
        <taxon>Bacilli</taxon>
        <taxon>Bacillales</taxon>
        <taxon>Paenibacillaceae</taxon>
        <taxon>Cohnella</taxon>
    </lineage>
</organism>
<feature type="domain" description="Glycosyl transferase family 1" evidence="1">
    <location>
        <begin position="224"/>
        <end position="386"/>
    </location>
</feature>
<sequence>MSARASRFRAEKEGFVRVKILFLSWAYPKGNTPYLGIWAHQQALALTALGAEVEVVSTVPFIPKVAGRISAKIKKYSQIPKRETLDGVTVYHPKFLRAVPGSMLDRLLFQVTGWQSRMVISNLEKALEIREFQVIHAHNLFPDGATAYLLSQKYGIPYVITLHDVDKYNSIADKGMLKALSRHILGHAKKVFGVSSRVKNHILSQVPEQRIDLLYNTFWTDNDHGRKTGKSKKIVTIASLIERKGIEYLIRAFHKVALCDEEYELVVIGNGYEWDKLTRLAARLGLQSRVKFEGILSHLEAMEQLSDASIFCLPSWDEAFGVVYAEAMSYGIPVIGCKGEGIGDLVSHRSNGMLVEPRSVEELADALSYLMINAAEAERIGERGRESIKELRPGLFGERLLKQYREILSIG</sequence>
<dbReference type="Pfam" id="PF00534">
    <property type="entry name" value="Glycos_transf_1"/>
    <property type="match status" value="1"/>
</dbReference>
<dbReference type="Gene3D" id="3.40.50.2000">
    <property type="entry name" value="Glycogen Phosphorylase B"/>
    <property type="match status" value="2"/>
</dbReference>